<keyword evidence="1" id="KW-1133">Transmembrane helix</keyword>
<reference evidence="2 3" key="1">
    <citation type="submission" date="2021-08" db="EMBL/GenBank/DDBJ databases">
        <title>Helicobacter spp. isolated from feces of Anatolian Ground Squirrel (Spermophilus xanthoprymnus) in Turkey.</title>
        <authorList>
            <person name="Aydin F."/>
            <person name="Abay S."/>
            <person name="Kayman T."/>
            <person name="Karakaya E."/>
            <person name="Saticioglu I.B."/>
        </authorList>
    </citation>
    <scope>NUCLEOTIDE SEQUENCE [LARGE SCALE GENOMIC DNA]</scope>
    <source>
        <strain evidence="2 3">Faydin-H70</strain>
    </source>
</reference>
<protein>
    <recommendedName>
        <fullName evidence="4">Periplasmic protein</fullName>
    </recommendedName>
</protein>
<dbReference type="RefSeq" id="WP_221532412.1">
    <property type="nucleotide sequence ID" value="NZ_JAIGYP010000009.1"/>
</dbReference>
<evidence type="ECO:0008006" key="4">
    <source>
        <dbReference type="Google" id="ProtNLM"/>
    </source>
</evidence>
<keyword evidence="1" id="KW-0812">Transmembrane</keyword>
<accession>A0ABS7JP44</accession>
<feature type="transmembrane region" description="Helical" evidence="1">
    <location>
        <begin position="6"/>
        <end position="24"/>
    </location>
</feature>
<keyword evidence="1" id="KW-0472">Membrane</keyword>
<gene>
    <name evidence="2" type="ORF">K4G57_06665</name>
</gene>
<comment type="caution">
    <text evidence="2">The sequence shown here is derived from an EMBL/GenBank/DDBJ whole genome shotgun (WGS) entry which is preliminary data.</text>
</comment>
<name>A0ABS7JP44_9HELI</name>
<dbReference type="EMBL" id="JAIGYQ010000009">
    <property type="protein sequence ID" value="MBX7491142.1"/>
    <property type="molecule type" value="Genomic_DNA"/>
</dbReference>
<evidence type="ECO:0000313" key="3">
    <source>
        <dbReference type="Proteomes" id="UP000700059"/>
    </source>
</evidence>
<dbReference type="Proteomes" id="UP000700059">
    <property type="component" value="Unassembled WGS sequence"/>
</dbReference>
<proteinExistence type="predicted"/>
<evidence type="ECO:0000313" key="2">
    <source>
        <dbReference type="EMBL" id="MBX7491142.1"/>
    </source>
</evidence>
<organism evidence="2 3">
    <name type="scientific">Helicobacter turcicus</name>
    <dbReference type="NCBI Taxonomy" id="2867412"/>
    <lineage>
        <taxon>Bacteria</taxon>
        <taxon>Pseudomonadati</taxon>
        <taxon>Campylobacterota</taxon>
        <taxon>Epsilonproteobacteria</taxon>
        <taxon>Campylobacterales</taxon>
        <taxon>Helicobacteraceae</taxon>
        <taxon>Helicobacter</taxon>
    </lineage>
</organism>
<sequence>MHKGIILLPLMLFVILGAFVLILSTKFEQKSHTLEDLNARILWLDLHLVSIKEALKIQLKNKSLTSINFTELSLQIGDYHYIIVLKQFTPTLMQTPPQTNALQMPQPSTIAYYFVDVFGIYRDSSKEFLQEFSTRRNFILSLEL</sequence>
<evidence type="ECO:0000256" key="1">
    <source>
        <dbReference type="SAM" id="Phobius"/>
    </source>
</evidence>
<keyword evidence="3" id="KW-1185">Reference proteome</keyword>